<dbReference type="EMBL" id="VLKY01000019">
    <property type="protein sequence ID" value="TWI49003.1"/>
    <property type="molecule type" value="Genomic_DNA"/>
</dbReference>
<reference evidence="1 2" key="1">
    <citation type="journal article" date="2015" name="Stand. Genomic Sci.">
        <title>Genomic Encyclopedia of Bacterial and Archaeal Type Strains, Phase III: the genomes of soil and plant-associated and newly described type strains.</title>
        <authorList>
            <person name="Whitman W.B."/>
            <person name="Woyke T."/>
            <person name="Klenk H.P."/>
            <person name="Zhou Y."/>
            <person name="Lilburn T.G."/>
            <person name="Beck B.J."/>
            <person name="De Vos P."/>
            <person name="Vandamme P."/>
            <person name="Eisen J.A."/>
            <person name="Garrity G."/>
            <person name="Hugenholtz P."/>
            <person name="Kyrpides N.C."/>
        </authorList>
    </citation>
    <scope>NUCLEOTIDE SEQUENCE [LARGE SCALE GENOMIC DNA]</scope>
    <source>
        <strain evidence="1 2">CGMCC 1.6858</strain>
    </source>
</reference>
<proteinExistence type="predicted"/>
<dbReference type="Proteomes" id="UP000316905">
    <property type="component" value="Unassembled WGS sequence"/>
</dbReference>
<organism evidence="1 2">
    <name type="scientific">Pseudomonas duriflava</name>
    <dbReference type="NCBI Taxonomy" id="459528"/>
    <lineage>
        <taxon>Bacteria</taxon>
        <taxon>Pseudomonadati</taxon>
        <taxon>Pseudomonadota</taxon>
        <taxon>Gammaproteobacteria</taxon>
        <taxon>Pseudomonadales</taxon>
        <taxon>Pseudomonadaceae</taxon>
        <taxon>Pseudomonas</taxon>
    </lineage>
</organism>
<evidence type="ECO:0000313" key="1">
    <source>
        <dbReference type="EMBL" id="TWI49003.1"/>
    </source>
</evidence>
<dbReference type="AlphaFoldDB" id="A0A562PX86"/>
<comment type="caution">
    <text evidence="1">The sequence shown here is derived from an EMBL/GenBank/DDBJ whole genome shotgun (WGS) entry which is preliminary data.</text>
</comment>
<dbReference type="RefSeq" id="WP_145145348.1">
    <property type="nucleotide sequence ID" value="NZ_VLKY01000019.1"/>
</dbReference>
<name>A0A562PX86_9PSED</name>
<gene>
    <name evidence="1" type="ORF">IQ22_04137</name>
</gene>
<sequence length="78" mass="8639">MALPTVEAALALDGKIFAMLTPEEKRLLHFYRAHGRKYGVSASIINKADPDDLARARTEAQAEEIMRRANSIVSVVRS</sequence>
<evidence type="ECO:0000313" key="2">
    <source>
        <dbReference type="Proteomes" id="UP000316905"/>
    </source>
</evidence>
<protein>
    <submittedName>
        <fullName evidence="1">Uncharacterized protein</fullName>
    </submittedName>
</protein>
<keyword evidence="2" id="KW-1185">Reference proteome</keyword>
<dbReference type="OrthoDB" id="6607065at2"/>
<accession>A0A562PX86</accession>